<dbReference type="AlphaFoldDB" id="A0A2S2DX35"/>
<name>A0A2S2DX35_9BACT</name>
<protein>
    <recommendedName>
        <fullName evidence="3">Type IX secretion system membrane protein PorP/SprF</fullName>
    </recommendedName>
</protein>
<dbReference type="EMBL" id="CP029346">
    <property type="protein sequence ID" value="AWL09903.1"/>
    <property type="molecule type" value="Genomic_DNA"/>
</dbReference>
<dbReference type="InterPro" id="IPR019861">
    <property type="entry name" value="PorP/SprF_Bacteroidetes"/>
</dbReference>
<dbReference type="OrthoDB" id="1320396at2"/>
<evidence type="ECO:0008006" key="3">
    <source>
        <dbReference type="Google" id="ProtNLM"/>
    </source>
</evidence>
<evidence type="ECO:0000313" key="1">
    <source>
        <dbReference type="EMBL" id="AWL09903.1"/>
    </source>
</evidence>
<sequence>MRFKKQSVLPSWIFVCFGIGLLFWSPNMMLAQQDPGLSMFQLNAMNQNPANAGLRGASFAQLHYRNQWTQYEASVEGPGNLGTQLLSVSLPFSKLNFGVGVLVMSDKTPSGVGQQSMKIQLAYHYTLGEAILSLGLRGGLQGKSFDGRAYRIRDENDPIASQLSGKVISQNQFDLGLGLLYSKDNWQIGLSADHLTSPKFTMDTPQGNMPVNMVAALHGTAEIVLSESLAAMPFAQVRYYSGKVLPELGTRFGYKDLFWLGGSFRLNDAAIGMAGVSLLQQKLDIGYSLDVAMVQAAVKAPLTHEIFVRFQLPSFQSNGIKGLPVRTPRFKIL</sequence>
<dbReference type="RefSeq" id="WP_109323660.1">
    <property type="nucleotide sequence ID" value="NZ_CP029346.1"/>
</dbReference>
<organism evidence="1 2">
    <name type="scientific">Aquirufa nivalisilvae</name>
    <dbReference type="NCBI Taxonomy" id="2516557"/>
    <lineage>
        <taxon>Bacteria</taxon>
        <taxon>Pseudomonadati</taxon>
        <taxon>Bacteroidota</taxon>
        <taxon>Cytophagia</taxon>
        <taxon>Cytophagales</taxon>
        <taxon>Flectobacillaceae</taxon>
        <taxon>Aquirufa</taxon>
    </lineage>
</organism>
<dbReference type="KEGG" id="psez:HME7025_02054"/>
<gene>
    <name evidence="1" type="ORF">HME7025_02054</name>
</gene>
<proteinExistence type="predicted"/>
<reference evidence="2" key="1">
    <citation type="submission" date="2018-05" db="EMBL/GenBank/DDBJ databases">
        <title>Pseudarcicella sp. HME7025 Genome sequencing and assembly.</title>
        <authorList>
            <person name="Kim H."/>
            <person name="Kang H."/>
            <person name="Joh K."/>
        </authorList>
    </citation>
    <scope>NUCLEOTIDE SEQUENCE [LARGE SCALE GENOMIC DNA]</scope>
    <source>
        <strain evidence="2">HME7025</strain>
    </source>
</reference>
<accession>A0A2S2DX35</accession>
<keyword evidence="2" id="KW-1185">Reference proteome</keyword>
<dbReference type="Pfam" id="PF11751">
    <property type="entry name" value="PorP_SprF"/>
    <property type="match status" value="1"/>
</dbReference>
<evidence type="ECO:0000313" key="2">
    <source>
        <dbReference type="Proteomes" id="UP000245468"/>
    </source>
</evidence>
<dbReference type="Proteomes" id="UP000245468">
    <property type="component" value="Chromosome"/>
</dbReference>
<dbReference type="NCBIfam" id="TIGR03519">
    <property type="entry name" value="T9SS_PorP_fam"/>
    <property type="match status" value="1"/>
</dbReference>